<dbReference type="AlphaFoldDB" id="A0A438BWJ1"/>
<protein>
    <submittedName>
        <fullName evidence="1">Uncharacterized protein</fullName>
    </submittedName>
</protein>
<evidence type="ECO:0000313" key="1">
    <source>
        <dbReference type="EMBL" id="RVW15359.1"/>
    </source>
</evidence>
<evidence type="ECO:0000313" key="2">
    <source>
        <dbReference type="Proteomes" id="UP000288805"/>
    </source>
</evidence>
<gene>
    <name evidence="1" type="ORF">CK203_082687</name>
</gene>
<dbReference type="EMBL" id="QGNW01002601">
    <property type="protein sequence ID" value="RVW15359.1"/>
    <property type="molecule type" value="Genomic_DNA"/>
</dbReference>
<organism evidence="1 2">
    <name type="scientific">Vitis vinifera</name>
    <name type="common">Grape</name>
    <dbReference type="NCBI Taxonomy" id="29760"/>
    <lineage>
        <taxon>Eukaryota</taxon>
        <taxon>Viridiplantae</taxon>
        <taxon>Streptophyta</taxon>
        <taxon>Embryophyta</taxon>
        <taxon>Tracheophyta</taxon>
        <taxon>Spermatophyta</taxon>
        <taxon>Magnoliopsida</taxon>
        <taxon>eudicotyledons</taxon>
        <taxon>Gunneridae</taxon>
        <taxon>Pentapetalae</taxon>
        <taxon>rosids</taxon>
        <taxon>Vitales</taxon>
        <taxon>Vitaceae</taxon>
        <taxon>Viteae</taxon>
        <taxon>Vitis</taxon>
    </lineage>
</organism>
<proteinExistence type="predicted"/>
<name>A0A438BWJ1_VITVI</name>
<sequence>MLSVHRQRLKYNSTEPSNSYLVAARRILFHHPSIIRRWEARDQKVVSLNKSLRKWSWRFASKNKLFDASDCRKYKEEEGGWCSKASREGYRRTFGSNLEWVEGVQQEVVLG</sequence>
<dbReference type="Proteomes" id="UP000288805">
    <property type="component" value="Unassembled WGS sequence"/>
</dbReference>
<accession>A0A438BWJ1</accession>
<comment type="caution">
    <text evidence="1">The sequence shown here is derived from an EMBL/GenBank/DDBJ whole genome shotgun (WGS) entry which is preliminary data.</text>
</comment>
<reference evidence="1 2" key="1">
    <citation type="journal article" date="2018" name="PLoS Genet.">
        <title>Population sequencing reveals clonal diversity and ancestral inbreeding in the grapevine cultivar Chardonnay.</title>
        <authorList>
            <person name="Roach M.J."/>
            <person name="Johnson D.L."/>
            <person name="Bohlmann J."/>
            <person name="van Vuuren H.J."/>
            <person name="Jones S.J."/>
            <person name="Pretorius I.S."/>
            <person name="Schmidt S.A."/>
            <person name="Borneman A.R."/>
        </authorList>
    </citation>
    <scope>NUCLEOTIDE SEQUENCE [LARGE SCALE GENOMIC DNA]</scope>
    <source>
        <strain evidence="2">cv. Chardonnay</strain>
        <tissue evidence="1">Leaf</tissue>
    </source>
</reference>